<proteinExistence type="predicted"/>
<organism evidence="2 3">
    <name type="scientific">Pleuronectes platessa</name>
    <name type="common">European plaice</name>
    <dbReference type="NCBI Taxonomy" id="8262"/>
    <lineage>
        <taxon>Eukaryota</taxon>
        <taxon>Metazoa</taxon>
        <taxon>Chordata</taxon>
        <taxon>Craniata</taxon>
        <taxon>Vertebrata</taxon>
        <taxon>Euteleostomi</taxon>
        <taxon>Actinopterygii</taxon>
        <taxon>Neopterygii</taxon>
        <taxon>Teleostei</taxon>
        <taxon>Neoteleostei</taxon>
        <taxon>Acanthomorphata</taxon>
        <taxon>Carangaria</taxon>
        <taxon>Pleuronectiformes</taxon>
        <taxon>Pleuronectoidei</taxon>
        <taxon>Pleuronectidae</taxon>
        <taxon>Pleuronectes</taxon>
    </lineage>
</organism>
<feature type="region of interest" description="Disordered" evidence="1">
    <location>
        <begin position="31"/>
        <end position="59"/>
    </location>
</feature>
<dbReference type="EMBL" id="CADEAL010000434">
    <property type="protein sequence ID" value="CAB1420099.1"/>
    <property type="molecule type" value="Genomic_DNA"/>
</dbReference>
<gene>
    <name evidence="2" type="ORF">PLEPLA_LOCUS7974</name>
</gene>
<evidence type="ECO:0000313" key="3">
    <source>
        <dbReference type="Proteomes" id="UP001153269"/>
    </source>
</evidence>
<protein>
    <submittedName>
        <fullName evidence="2">Uncharacterized protein</fullName>
    </submittedName>
</protein>
<comment type="caution">
    <text evidence="2">The sequence shown here is derived from an EMBL/GenBank/DDBJ whole genome shotgun (WGS) entry which is preliminary data.</text>
</comment>
<reference evidence="2" key="1">
    <citation type="submission" date="2020-03" db="EMBL/GenBank/DDBJ databases">
        <authorList>
            <person name="Weist P."/>
        </authorList>
    </citation>
    <scope>NUCLEOTIDE SEQUENCE</scope>
</reference>
<feature type="compositionally biased region" description="Basic and acidic residues" evidence="1">
    <location>
        <begin position="40"/>
        <end position="59"/>
    </location>
</feature>
<keyword evidence="3" id="KW-1185">Reference proteome</keyword>
<dbReference type="AlphaFoldDB" id="A0A9N7TWC3"/>
<evidence type="ECO:0000313" key="2">
    <source>
        <dbReference type="EMBL" id="CAB1420099.1"/>
    </source>
</evidence>
<dbReference type="Proteomes" id="UP001153269">
    <property type="component" value="Unassembled WGS sequence"/>
</dbReference>
<evidence type="ECO:0000256" key="1">
    <source>
        <dbReference type="SAM" id="MobiDB-lite"/>
    </source>
</evidence>
<accession>A0A9N7TWC3</accession>
<name>A0A9N7TWC3_PLEPL</name>
<sequence length="114" mass="12183">MAAAAARLLMPQRAPVMEESAVCRVALQGEPLLGGEDDDSVKAKTDTSQKRGQRLEKQWGVDDDYEGSGWISKPASTNILLDGSLCEQSGGGSQNLHFRLRCVPDVHAAVIDCG</sequence>